<gene>
    <name evidence="2" type="ORF">FYJ59_08810</name>
</gene>
<evidence type="ECO:0000313" key="3">
    <source>
        <dbReference type="Proteomes" id="UP000476055"/>
    </source>
</evidence>
<feature type="domain" description="Microcin J25-processing protein McjB C-terminal" evidence="1">
    <location>
        <begin position="49"/>
        <end position="136"/>
    </location>
</feature>
<keyword evidence="3" id="KW-1185">Reference proteome</keyword>
<dbReference type="InterPro" id="IPR053521">
    <property type="entry name" value="McjB-like"/>
</dbReference>
<comment type="caution">
    <text evidence="2">The sequence shown here is derived from an EMBL/GenBank/DDBJ whole genome shotgun (WGS) entry which is preliminary data.</text>
</comment>
<dbReference type="Pfam" id="PF13471">
    <property type="entry name" value="Transglut_core3"/>
    <property type="match status" value="1"/>
</dbReference>
<dbReference type="EMBL" id="VUMU01000009">
    <property type="protein sequence ID" value="MST58336.1"/>
    <property type="molecule type" value="Genomic_DNA"/>
</dbReference>
<reference evidence="2 3" key="1">
    <citation type="submission" date="2019-08" db="EMBL/GenBank/DDBJ databases">
        <title>In-depth cultivation of the pig gut microbiome towards novel bacterial diversity and tailored functional studies.</title>
        <authorList>
            <person name="Wylensek D."/>
            <person name="Hitch T.C.A."/>
            <person name="Clavel T."/>
        </authorList>
    </citation>
    <scope>NUCLEOTIDE SEQUENCE [LARGE SCALE GENOMIC DNA]</scope>
    <source>
        <strain evidence="2 3">WCA3-601-WT-6H</strain>
    </source>
</reference>
<accession>A0A6L5YIV8</accession>
<dbReference type="NCBIfam" id="NF033537">
    <property type="entry name" value="lasso_biosyn_B2"/>
    <property type="match status" value="1"/>
</dbReference>
<sequence length="145" mass="17333">MKLLKRMWRFLIYNKHKRMSLKCWVYSAWYRFLILHMDTKRMQNRWGIEGEESQEEESLEHYRYAKKVSYCVNQICDKTTWESKCLVRALTAQKLLKKKKIASTLYLGCRLEEGKMVAHAWIRCGRMYVTGGSGEGYAVVDKFRS</sequence>
<organism evidence="2 3">
    <name type="scientific">Waltera intestinalis</name>
    <dbReference type="NCBI Taxonomy" id="2606635"/>
    <lineage>
        <taxon>Bacteria</taxon>
        <taxon>Bacillati</taxon>
        <taxon>Bacillota</taxon>
        <taxon>Clostridia</taxon>
        <taxon>Lachnospirales</taxon>
        <taxon>Lachnospiraceae</taxon>
        <taxon>Waltera</taxon>
    </lineage>
</organism>
<proteinExistence type="predicted"/>
<dbReference type="InterPro" id="IPR032708">
    <property type="entry name" value="McjB_C"/>
</dbReference>
<dbReference type="AlphaFoldDB" id="A0A6L5YIV8"/>
<evidence type="ECO:0000259" key="1">
    <source>
        <dbReference type="Pfam" id="PF13471"/>
    </source>
</evidence>
<evidence type="ECO:0000313" key="2">
    <source>
        <dbReference type="EMBL" id="MST58336.1"/>
    </source>
</evidence>
<protein>
    <submittedName>
        <fullName evidence="2">Lasso peptide biosynthesis B2 protein</fullName>
    </submittedName>
</protein>
<name>A0A6L5YIV8_9FIRM</name>
<dbReference type="Proteomes" id="UP000476055">
    <property type="component" value="Unassembled WGS sequence"/>
</dbReference>